<evidence type="ECO:0000256" key="1">
    <source>
        <dbReference type="SAM" id="Phobius"/>
    </source>
</evidence>
<sequence length="197" mass="22228">MKLAKVLWSSGSLFINVTILIYIILSGRAPLDYEARHAFINENWNIYGTLWKVEFLLMTMIAVGAIYFTAKSKKISWSILSTGQILLLVTYPLMLGGFRNTPFELAEMVNEIATVVFLFGNLVFFSGLFLLYLNDEILKKVLKYIAVALSGIAATIFLITFAELISWKQAMIAGPLVNLLYLINAYYGLRIKFSSIE</sequence>
<feature type="transmembrane region" description="Helical" evidence="1">
    <location>
        <begin position="145"/>
        <end position="165"/>
    </location>
</feature>
<gene>
    <name evidence="2" type="ORF">SAMN05444280_12721</name>
</gene>
<proteinExistence type="predicted"/>
<feature type="transmembrane region" description="Helical" evidence="1">
    <location>
        <begin position="7"/>
        <end position="25"/>
    </location>
</feature>
<organism evidence="2 3">
    <name type="scientific">Tangfeifania diversioriginum</name>
    <dbReference type="NCBI Taxonomy" id="1168035"/>
    <lineage>
        <taxon>Bacteria</taxon>
        <taxon>Pseudomonadati</taxon>
        <taxon>Bacteroidota</taxon>
        <taxon>Bacteroidia</taxon>
        <taxon>Marinilabiliales</taxon>
        <taxon>Prolixibacteraceae</taxon>
        <taxon>Tangfeifania</taxon>
    </lineage>
</organism>
<keyword evidence="1" id="KW-0472">Membrane</keyword>
<feature type="transmembrane region" description="Helical" evidence="1">
    <location>
        <begin position="75"/>
        <end position="94"/>
    </location>
</feature>
<reference evidence="2 3" key="1">
    <citation type="submission" date="2016-11" db="EMBL/GenBank/DDBJ databases">
        <authorList>
            <person name="Jaros S."/>
            <person name="Januszkiewicz K."/>
            <person name="Wedrychowicz H."/>
        </authorList>
    </citation>
    <scope>NUCLEOTIDE SEQUENCE [LARGE SCALE GENOMIC DNA]</scope>
    <source>
        <strain evidence="2 3">DSM 27063</strain>
    </source>
</reference>
<evidence type="ECO:0008006" key="4">
    <source>
        <dbReference type="Google" id="ProtNLM"/>
    </source>
</evidence>
<dbReference type="Proteomes" id="UP000184050">
    <property type="component" value="Unassembled WGS sequence"/>
</dbReference>
<protein>
    <recommendedName>
        <fullName evidence="4">DUF998 domain-containing protein</fullName>
    </recommendedName>
</protein>
<name>A0A1M6LK26_9BACT</name>
<dbReference type="OrthoDB" id="1421804at2"/>
<feature type="transmembrane region" description="Helical" evidence="1">
    <location>
        <begin position="45"/>
        <end position="68"/>
    </location>
</feature>
<dbReference type="RefSeq" id="WP_073171669.1">
    <property type="nucleotide sequence ID" value="NZ_FQZE01000027.1"/>
</dbReference>
<keyword evidence="3" id="KW-1185">Reference proteome</keyword>
<evidence type="ECO:0000313" key="3">
    <source>
        <dbReference type="Proteomes" id="UP000184050"/>
    </source>
</evidence>
<dbReference type="AlphaFoldDB" id="A0A1M6LK26"/>
<evidence type="ECO:0000313" key="2">
    <source>
        <dbReference type="EMBL" id="SHJ71554.1"/>
    </source>
</evidence>
<feature type="transmembrane region" description="Helical" evidence="1">
    <location>
        <begin position="114"/>
        <end position="133"/>
    </location>
</feature>
<keyword evidence="1" id="KW-0812">Transmembrane</keyword>
<accession>A0A1M6LK26</accession>
<feature type="transmembrane region" description="Helical" evidence="1">
    <location>
        <begin position="171"/>
        <end position="189"/>
    </location>
</feature>
<dbReference type="EMBL" id="FQZE01000027">
    <property type="protein sequence ID" value="SHJ71554.1"/>
    <property type="molecule type" value="Genomic_DNA"/>
</dbReference>
<keyword evidence="1" id="KW-1133">Transmembrane helix</keyword>